<sequence length="828" mass="92325">MGPNGFAFKTWALTENVAHNSPTEQFSGKTIGIDAEEYLHSLLITGNREPLLPALGGKPFCLFRRVDEDIEGYKAAGITPFFIFNGLDLACRDRNSILSESRRASNVLNEAWQIYDIGRGEEAVLQFGRACTYRIYHIVRSLQIHLHSKGVQVMTAPYSAAAQLAYFDREGVVDAIQGSASCLLFGADRVILNIDWDKESVAWLSLPSCLTKLECNREQFTNACLLSGASILPILPELEAENAPTRILAARNLVKVQFDLDLSLRGKEGNYHDLYYKARFALKHPVVLTTAYEIELLNGKEAPSDAHAFIGQRLPNELYFYLSRGVTGPRVLNWRTRMEVLETPPLDGGDSTPYKDLVQTKLRPLRAQAVALLAQSLSRYYQKQEVKLLCWWHELSTTPLGTSDIAEPTKSTDSWHVTSAQLAQLKSGGSTSTTLAYAMNSLATDAEAKITVTPRNNGTTQLHDVGELRTNIVWRFLHDRGYINSDHTLSAWGKALRAAFNRALSTDGGAPVGTELEEAIFMAFELLRLGLLDRRVMFPVPPYSGGPIRGTDHDKAQILLVSRVACLGFLQHKSIGYTGPLSRNLLAYHQCTAAVRGALRDLLEMHACHLLLSGAVDRNLDNHDYTEVAASLPLVDEPDIGLALIVKCHLDELCQPSEKRVTISGWFPHAVDIKGDLKKCWKLWDAINAGIRAADSGIVNIETKKTFQTADTWLKEKLEEADVPDEKLGTPTAPLVQLWPLIMEVTGEWRRKADRNLVLLEQFCQNAKRLQELNEDLFRRATQGRNDSVLVHSTPIEDREEDVPVAFAPKVQQYFYPIRGKKGRAKSI</sequence>
<dbReference type="CDD" id="cd09858">
    <property type="entry name" value="PIN_MKT1"/>
    <property type="match status" value="1"/>
</dbReference>
<evidence type="ECO:0000313" key="4">
    <source>
        <dbReference type="EMBL" id="KAK3059071.1"/>
    </source>
</evidence>
<dbReference type="Gene3D" id="3.40.50.1010">
    <property type="entry name" value="5'-nuclease"/>
    <property type="match status" value="1"/>
</dbReference>
<evidence type="ECO:0000256" key="1">
    <source>
        <dbReference type="ARBA" id="ARBA00022845"/>
    </source>
</evidence>
<dbReference type="GO" id="GO:0006974">
    <property type="term" value="P:DNA damage response"/>
    <property type="evidence" value="ECO:0007669"/>
    <property type="project" value="UniProtKB-ARBA"/>
</dbReference>
<protein>
    <recommendedName>
        <fullName evidence="3">XPG-I domain-containing protein</fullName>
    </recommendedName>
</protein>
<accession>A0AAJ0LXM1</accession>
<feature type="domain" description="XPG-I" evidence="3">
    <location>
        <begin position="147"/>
        <end position="215"/>
    </location>
</feature>
<dbReference type="InterPro" id="IPR022039">
    <property type="entry name" value="MKT1_C"/>
</dbReference>
<evidence type="ECO:0000256" key="2">
    <source>
        <dbReference type="ARBA" id="ARBA00024023"/>
    </source>
</evidence>
<dbReference type="SUPFAM" id="SSF88723">
    <property type="entry name" value="PIN domain-like"/>
    <property type="match status" value="1"/>
</dbReference>
<dbReference type="AlphaFoldDB" id="A0AAJ0LXM1"/>
<keyword evidence="1" id="KW-0810">Translation regulation</keyword>
<dbReference type="EMBL" id="JAWDJX010000001">
    <property type="protein sequence ID" value="KAK3059071.1"/>
    <property type="molecule type" value="Genomic_DNA"/>
</dbReference>
<dbReference type="Pfam" id="PF12246">
    <property type="entry name" value="MKT1_C"/>
    <property type="match status" value="1"/>
</dbReference>
<organism evidence="4 5">
    <name type="scientific">Extremus antarcticus</name>
    <dbReference type="NCBI Taxonomy" id="702011"/>
    <lineage>
        <taxon>Eukaryota</taxon>
        <taxon>Fungi</taxon>
        <taxon>Dikarya</taxon>
        <taxon>Ascomycota</taxon>
        <taxon>Pezizomycotina</taxon>
        <taxon>Dothideomycetes</taxon>
        <taxon>Dothideomycetidae</taxon>
        <taxon>Mycosphaerellales</taxon>
        <taxon>Extremaceae</taxon>
        <taxon>Extremus</taxon>
    </lineage>
</organism>
<dbReference type="InterPro" id="IPR029060">
    <property type="entry name" value="PIN-like_dom_sf"/>
</dbReference>
<dbReference type="InterPro" id="IPR006086">
    <property type="entry name" value="XPG-I_dom"/>
</dbReference>
<evidence type="ECO:0000259" key="3">
    <source>
        <dbReference type="SMART" id="SM00484"/>
    </source>
</evidence>
<comment type="similarity">
    <text evidence="2">Belongs to the XPG/RAD2 endonuclease family.</text>
</comment>
<gene>
    <name evidence="4" type="ORF">LTR09_000637</name>
</gene>
<dbReference type="PANTHER" id="PTHR11081:SF32">
    <property type="entry name" value="POST-TRANSCRIPTIONAL REGULATOR MKT1"/>
    <property type="match status" value="1"/>
</dbReference>
<reference evidence="4" key="1">
    <citation type="submission" date="2023-04" db="EMBL/GenBank/DDBJ databases">
        <title>Black Yeasts Isolated from many extreme environments.</title>
        <authorList>
            <person name="Coleine C."/>
            <person name="Stajich J.E."/>
            <person name="Selbmann L."/>
        </authorList>
    </citation>
    <scope>NUCLEOTIDE SEQUENCE</scope>
    <source>
        <strain evidence="4">CCFEE 5312</strain>
    </source>
</reference>
<proteinExistence type="inferred from homology"/>
<evidence type="ECO:0000313" key="5">
    <source>
        <dbReference type="Proteomes" id="UP001271007"/>
    </source>
</evidence>
<comment type="caution">
    <text evidence="4">The sequence shown here is derived from an EMBL/GenBank/DDBJ whole genome shotgun (WGS) entry which is preliminary data.</text>
</comment>
<dbReference type="PANTHER" id="PTHR11081">
    <property type="entry name" value="FLAP ENDONUCLEASE FAMILY MEMBER"/>
    <property type="match status" value="1"/>
</dbReference>
<dbReference type="GO" id="GO:0004518">
    <property type="term" value="F:nuclease activity"/>
    <property type="evidence" value="ECO:0007669"/>
    <property type="project" value="InterPro"/>
</dbReference>
<dbReference type="InterPro" id="IPR006084">
    <property type="entry name" value="XPG/Rad2"/>
</dbReference>
<dbReference type="Proteomes" id="UP001271007">
    <property type="component" value="Unassembled WGS sequence"/>
</dbReference>
<dbReference type="PRINTS" id="PR00853">
    <property type="entry name" value="XPGRADSUPER"/>
</dbReference>
<dbReference type="Pfam" id="PF00867">
    <property type="entry name" value="XPG_I"/>
    <property type="match status" value="1"/>
</dbReference>
<dbReference type="GO" id="GO:0003730">
    <property type="term" value="F:mRNA 3'-UTR binding"/>
    <property type="evidence" value="ECO:0007669"/>
    <property type="project" value="TreeGrafter"/>
</dbReference>
<keyword evidence="5" id="KW-1185">Reference proteome</keyword>
<dbReference type="SMART" id="SM00484">
    <property type="entry name" value="XPGI"/>
    <property type="match status" value="1"/>
</dbReference>
<name>A0AAJ0LXM1_9PEZI</name>
<dbReference type="InterPro" id="IPR022040">
    <property type="entry name" value="MKT1_N"/>
</dbReference>
<dbReference type="GO" id="GO:0006417">
    <property type="term" value="P:regulation of translation"/>
    <property type="evidence" value="ECO:0007669"/>
    <property type="project" value="UniProtKB-KW"/>
</dbReference>
<dbReference type="Pfam" id="PF12247">
    <property type="entry name" value="MKT1_N"/>
    <property type="match status" value="1"/>
</dbReference>